<sequence length="292" mass="32670">IIMSAGTQVLSIKQDDVTKFLACSTHVGTKSLDNQMKLYVYKRQPSGIHLINLKKTWEKLLLAARAICAIENQADIYAVSTRVYGQRAVLKYAAATGATAIAGRFTPGAFTNQSQGAFREPRLLIITDPRVDHQPITESSYVNIPVIAFCNTDSPVRHVDIAIPCNNKSYLSIGLMWWMLAREVLRMRGTILREKPWDVMVDLYFYRDAEETEKEEQVVPVATAPRDAGILAPKPDSKVNYEENWGGTDMVEPVVMTEVPLHVPPMTQDWSTQMQEDPRNNGDWGGASDWAA</sequence>
<dbReference type="HAMAP" id="MF_03015">
    <property type="entry name" value="Ribosomal_S2_euk"/>
    <property type="match status" value="1"/>
</dbReference>
<dbReference type="Pfam" id="PF00318">
    <property type="entry name" value="Ribosomal_S2"/>
    <property type="match status" value="2"/>
</dbReference>
<accession>A0ABQ7S585</accession>
<dbReference type="InterPro" id="IPR023591">
    <property type="entry name" value="Ribosomal_uS2_flav_dom_sf"/>
</dbReference>
<proteinExistence type="inferred from homology"/>
<dbReference type="InterPro" id="IPR027498">
    <property type="entry name" value="Ribosomal_uS2_euk"/>
</dbReference>
<feature type="domain" description="Small ribosomal subunit protein uS2 C-terminal" evidence="9">
    <location>
        <begin position="204"/>
        <end position="277"/>
    </location>
</feature>
<dbReference type="Gene3D" id="3.40.50.10490">
    <property type="entry name" value="Glucose-6-phosphate isomerase like protein, domain 1"/>
    <property type="match status" value="1"/>
</dbReference>
<keyword evidence="11" id="KW-1185">Reference proteome</keyword>
<evidence type="ECO:0000256" key="2">
    <source>
        <dbReference type="ARBA" id="ARBA00006242"/>
    </source>
</evidence>
<feature type="non-terminal residue" evidence="10">
    <location>
        <position position="1"/>
    </location>
</feature>
<comment type="similarity">
    <text evidence="2 7">Belongs to the universal ribosomal protein uS2 family.</text>
</comment>
<evidence type="ECO:0000259" key="9">
    <source>
        <dbReference type="Pfam" id="PF16122"/>
    </source>
</evidence>
<dbReference type="InterPro" id="IPR001865">
    <property type="entry name" value="Ribosomal_uS2"/>
</dbReference>
<evidence type="ECO:0000313" key="11">
    <source>
        <dbReference type="Proteomes" id="UP000825002"/>
    </source>
</evidence>
<evidence type="ECO:0000313" key="10">
    <source>
        <dbReference type="EMBL" id="KAG9508395.1"/>
    </source>
</evidence>
<dbReference type="CDD" id="cd01425">
    <property type="entry name" value="RPS2"/>
    <property type="match status" value="1"/>
</dbReference>
<protein>
    <recommendedName>
        <fullName evidence="6">40S ribosomal protein SA</fullName>
    </recommendedName>
</protein>
<evidence type="ECO:0000256" key="1">
    <source>
        <dbReference type="ARBA" id="ARBA00004496"/>
    </source>
</evidence>
<comment type="subcellular location">
    <subcellularLocation>
        <location evidence="1">Cytoplasm</location>
    </subcellularLocation>
</comment>
<feature type="region of interest" description="Disordered" evidence="8">
    <location>
        <begin position="268"/>
        <end position="292"/>
    </location>
</feature>
<dbReference type="InterPro" id="IPR018130">
    <property type="entry name" value="Ribosomal_uS2_CS"/>
</dbReference>
<name>A0ABQ7S585_9ACAR</name>
<evidence type="ECO:0000256" key="6">
    <source>
        <dbReference type="ARBA" id="ARBA00035401"/>
    </source>
</evidence>
<dbReference type="Proteomes" id="UP000825002">
    <property type="component" value="Unassembled WGS sequence"/>
</dbReference>
<dbReference type="Pfam" id="PF16122">
    <property type="entry name" value="40S_SA_C"/>
    <property type="match status" value="1"/>
</dbReference>
<evidence type="ECO:0000256" key="3">
    <source>
        <dbReference type="ARBA" id="ARBA00022490"/>
    </source>
</evidence>
<dbReference type="InterPro" id="IPR032281">
    <property type="entry name" value="Ribosomal_uS2_C"/>
</dbReference>
<organism evidence="10 11">
    <name type="scientific">Fragariocoptes setiger</name>
    <dbReference type="NCBI Taxonomy" id="1670756"/>
    <lineage>
        <taxon>Eukaryota</taxon>
        <taxon>Metazoa</taxon>
        <taxon>Ecdysozoa</taxon>
        <taxon>Arthropoda</taxon>
        <taxon>Chelicerata</taxon>
        <taxon>Arachnida</taxon>
        <taxon>Acari</taxon>
        <taxon>Acariformes</taxon>
        <taxon>Trombidiformes</taxon>
        <taxon>Prostigmata</taxon>
        <taxon>Eupodina</taxon>
        <taxon>Eriophyoidea</taxon>
        <taxon>Phytoptidae</taxon>
        <taxon>Fragariocoptes</taxon>
    </lineage>
</organism>
<evidence type="ECO:0000256" key="4">
    <source>
        <dbReference type="ARBA" id="ARBA00022980"/>
    </source>
</evidence>
<dbReference type="NCBIfam" id="TIGR01012">
    <property type="entry name" value="uS2_euk_arch"/>
    <property type="match status" value="1"/>
</dbReference>
<comment type="caution">
    <text evidence="10">The sequence shown here is derived from an EMBL/GenBank/DDBJ whole genome shotgun (WGS) entry which is preliminary data.</text>
</comment>
<dbReference type="SUPFAM" id="SSF52313">
    <property type="entry name" value="Ribosomal protein S2"/>
    <property type="match status" value="1"/>
</dbReference>
<dbReference type="InterPro" id="IPR005707">
    <property type="entry name" value="Ribosomal_uS2_euk/arc"/>
</dbReference>
<keyword evidence="4 7" id="KW-0689">Ribosomal protein</keyword>
<keyword evidence="3" id="KW-0963">Cytoplasm</keyword>
<evidence type="ECO:0000256" key="8">
    <source>
        <dbReference type="SAM" id="MobiDB-lite"/>
    </source>
</evidence>
<gene>
    <name evidence="10" type="primary">rpsa</name>
    <name evidence="10" type="ORF">GZH46_03113</name>
</gene>
<evidence type="ECO:0000256" key="7">
    <source>
        <dbReference type="RuleBase" id="RU003631"/>
    </source>
</evidence>
<keyword evidence="5 7" id="KW-0687">Ribonucleoprotein</keyword>
<dbReference type="PANTHER" id="PTHR11489">
    <property type="entry name" value="40S RIBOSOMAL PROTEIN SA"/>
    <property type="match status" value="1"/>
</dbReference>
<dbReference type="GO" id="GO:0005840">
    <property type="term" value="C:ribosome"/>
    <property type="evidence" value="ECO:0007669"/>
    <property type="project" value="UniProtKB-KW"/>
</dbReference>
<reference evidence="10 11" key="1">
    <citation type="submission" date="2020-10" db="EMBL/GenBank/DDBJ databases">
        <authorList>
            <person name="Klimov P.B."/>
            <person name="Dyachkov S.M."/>
            <person name="Chetverikov P.E."/>
        </authorList>
    </citation>
    <scope>NUCLEOTIDE SEQUENCE [LARGE SCALE GENOMIC DNA]</scope>
    <source>
        <strain evidence="10">BMOC 18-1129-001#AD2665</strain>
        <tissue evidence="10">Entire mites</tissue>
    </source>
</reference>
<evidence type="ECO:0000256" key="5">
    <source>
        <dbReference type="ARBA" id="ARBA00023274"/>
    </source>
</evidence>
<dbReference type="EMBL" id="JAIFTH010002637">
    <property type="protein sequence ID" value="KAG9508395.1"/>
    <property type="molecule type" value="Genomic_DNA"/>
</dbReference>
<dbReference type="PROSITE" id="PS00963">
    <property type="entry name" value="RIBOSOMAL_S2_2"/>
    <property type="match status" value="1"/>
</dbReference>
<dbReference type="PRINTS" id="PR00395">
    <property type="entry name" value="RIBOSOMALS2"/>
</dbReference>
<dbReference type="PROSITE" id="PS00962">
    <property type="entry name" value="RIBOSOMAL_S2_1"/>
    <property type="match status" value="1"/>
</dbReference>